<name>A0AAV4QHI7_CAEEX</name>
<accession>A0AAV4QHI7</accession>
<organism evidence="2 3">
    <name type="scientific">Caerostris extrusa</name>
    <name type="common">Bark spider</name>
    <name type="synonym">Caerostris bankana</name>
    <dbReference type="NCBI Taxonomy" id="172846"/>
    <lineage>
        <taxon>Eukaryota</taxon>
        <taxon>Metazoa</taxon>
        <taxon>Ecdysozoa</taxon>
        <taxon>Arthropoda</taxon>
        <taxon>Chelicerata</taxon>
        <taxon>Arachnida</taxon>
        <taxon>Araneae</taxon>
        <taxon>Araneomorphae</taxon>
        <taxon>Entelegynae</taxon>
        <taxon>Araneoidea</taxon>
        <taxon>Araneidae</taxon>
        <taxon>Caerostris</taxon>
    </lineage>
</organism>
<protein>
    <submittedName>
        <fullName evidence="2">Uncharacterized protein</fullName>
    </submittedName>
</protein>
<sequence>MSPESKYRYRLQSSICPNNRERSTGLINQYSGLRKKSE</sequence>
<dbReference type="EMBL" id="BPLR01006227">
    <property type="protein sequence ID" value="GIY08294.1"/>
    <property type="molecule type" value="Genomic_DNA"/>
</dbReference>
<dbReference type="AlphaFoldDB" id="A0AAV4QHI7"/>
<evidence type="ECO:0000256" key="1">
    <source>
        <dbReference type="SAM" id="MobiDB-lite"/>
    </source>
</evidence>
<reference evidence="2 3" key="1">
    <citation type="submission" date="2021-06" db="EMBL/GenBank/DDBJ databases">
        <title>Caerostris extrusa draft genome.</title>
        <authorList>
            <person name="Kono N."/>
            <person name="Arakawa K."/>
        </authorList>
    </citation>
    <scope>NUCLEOTIDE SEQUENCE [LARGE SCALE GENOMIC DNA]</scope>
</reference>
<evidence type="ECO:0000313" key="3">
    <source>
        <dbReference type="Proteomes" id="UP001054945"/>
    </source>
</evidence>
<feature type="non-terminal residue" evidence="2">
    <location>
        <position position="38"/>
    </location>
</feature>
<proteinExistence type="predicted"/>
<evidence type="ECO:0000313" key="2">
    <source>
        <dbReference type="EMBL" id="GIY08294.1"/>
    </source>
</evidence>
<comment type="caution">
    <text evidence="2">The sequence shown here is derived from an EMBL/GenBank/DDBJ whole genome shotgun (WGS) entry which is preliminary data.</text>
</comment>
<keyword evidence="3" id="KW-1185">Reference proteome</keyword>
<dbReference type="Proteomes" id="UP001054945">
    <property type="component" value="Unassembled WGS sequence"/>
</dbReference>
<feature type="region of interest" description="Disordered" evidence="1">
    <location>
        <begin position="1"/>
        <end position="38"/>
    </location>
</feature>
<gene>
    <name evidence="2" type="ORF">CEXT_741801</name>
</gene>